<dbReference type="InterPro" id="IPR003776">
    <property type="entry name" value="YcaO-like_dom"/>
</dbReference>
<accession>A0A420XV54</accession>
<dbReference type="Proteomes" id="UP000281955">
    <property type="component" value="Unassembled WGS sequence"/>
</dbReference>
<dbReference type="GO" id="GO:0005840">
    <property type="term" value="C:ribosome"/>
    <property type="evidence" value="ECO:0007669"/>
    <property type="project" value="UniProtKB-KW"/>
</dbReference>
<dbReference type="PANTHER" id="PTHR37809">
    <property type="entry name" value="RIBOSOMAL PROTEIN S12 METHYLTHIOTRANSFERASE ACCESSORY FACTOR YCAO"/>
    <property type="match status" value="1"/>
</dbReference>
<dbReference type="AlphaFoldDB" id="A0A420XV54"/>
<dbReference type="Pfam" id="PF02624">
    <property type="entry name" value="YcaO"/>
    <property type="match status" value="1"/>
</dbReference>
<evidence type="ECO:0000313" key="3">
    <source>
        <dbReference type="Proteomes" id="UP000281955"/>
    </source>
</evidence>
<gene>
    <name evidence="2" type="ORF">CLV35_0192</name>
</gene>
<comment type="caution">
    <text evidence="2">The sequence shown here is derived from an EMBL/GenBank/DDBJ whole genome shotgun (WGS) entry which is preliminary data.</text>
</comment>
<dbReference type="InParanoid" id="A0A420XV54"/>
<organism evidence="2 3">
    <name type="scientific">Motilibacter peucedani</name>
    <dbReference type="NCBI Taxonomy" id="598650"/>
    <lineage>
        <taxon>Bacteria</taxon>
        <taxon>Bacillati</taxon>
        <taxon>Actinomycetota</taxon>
        <taxon>Actinomycetes</taxon>
        <taxon>Motilibacterales</taxon>
        <taxon>Motilibacteraceae</taxon>
        <taxon>Motilibacter</taxon>
    </lineage>
</organism>
<reference evidence="2 3" key="1">
    <citation type="submission" date="2018-10" db="EMBL/GenBank/DDBJ databases">
        <title>Genomic Encyclopedia of Archaeal and Bacterial Type Strains, Phase II (KMG-II): from individual species to whole genera.</title>
        <authorList>
            <person name="Goeker M."/>
        </authorList>
    </citation>
    <scope>NUCLEOTIDE SEQUENCE [LARGE SCALE GENOMIC DNA]</scope>
    <source>
        <strain evidence="2 3">RP-AC37</strain>
    </source>
</reference>
<keyword evidence="2" id="KW-0808">Transferase</keyword>
<dbReference type="PROSITE" id="PS51664">
    <property type="entry name" value="YCAO"/>
    <property type="match status" value="1"/>
</dbReference>
<evidence type="ECO:0000259" key="1">
    <source>
        <dbReference type="PROSITE" id="PS51664"/>
    </source>
</evidence>
<dbReference type="EMBL" id="RBWV01000002">
    <property type="protein sequence ID" value="RKS80725.1"/>
    <property type="molecule type" value="Genomic_DNA"/>
</dbReference>
<dbReference type="RefSeq" id="WP_231121275.1">
    <property type="nucleotide sequence ID" value="NZ_RBWV01000002.1"/>
</dbReference>
<feature type="domain" description="YcaO" evidence="1">
    <location>
        <begin position="55"/>
        <end position="502"/>
    </location>
</feature>
<protein>
    <submittedName>
        <fullName evidence="2">Ribosomal protein S12 methylthiotransferase accessory factor</fullName>
    </submittedName>
</protein>
<dbReference type="PANTHER" id="PTHR37809:SF1">
    <property type="entry name" value="RIBOSOMAL PROTEIN S12 METHYLTHIOTRANSFERASE ACCESSORY FACTOR YCAO"/>
    <property type="match status" value="1"/>
</dbReference>
<keyword evidence="2" id="KW-0687">Ribonucleoprotein</keyword>
<name>A0A420XV54_9ACTN</name>
<dbReference type="Gene3D" id="3.30.160.660">
    <property type="match status" value="1"/>
</dbReference>
<keyword evidence="3" id="KW-1185">Reference proteome</keyword>
<proteinExistence type="predicted"/>
<evidence type="ECO:0000313" key="2">
    <source>
        <dbReference type="EMBL" id="RKS80725.1"/>
    </source>
</evidence>
<keyword evidence="2" id="KW-0689">Ribosomal protein</keyword>
<dbReference type="GO" id="GO:0016740">
    <property type="term" value="F:transferase activity"/>
    <property type="evidence" value="ECO:0007669"/>
    <property type="project" value="UniProtKB-KW"/>
</dbReference>
<sequence length="502" mass="52906">MDQQQVTAVDAAALYRDAMPEGELLEFSTAGLDRVGVPAYAVQWAPERGFKGGLGYGIDDRSARLSAWGELAEAVLLASVADELPARRASYAQLRREVGEGGVVDPLRLCLEAGTDYDEDRPLDWTPLTRWTTGEQVLVPVDVVASEPAGLPRAARTAPPGGRLTTLITNGQGAGDTVSRALGHALAELLQRDGNGLRFRALDEGVVLDLGPDDSAVSDPAARRGLQQLRAAGIDVVAKLAAVENGVCNVFVVGADDDPPLPLMVTAAGEAAHPDRDVALRKAVLEFAAARSRKAFMHGPLDRVAALAPEGYLARFTADPAAQEPRALAEMVGWLGMSTDQLRAALEPTVLSRRSTVDFADLPRDPAAEHPHVLCDRLVAGLTADGFDVLVLVARRGDAVAVKAVVPGLEVETMSYGRIGERGVRSLLARGDGRTGVHGLVGLGPAPETAAPVLLTPDAQDRLGGRPWFDRAAADRVIGPLYPLYREPARHAAPAALGRLGA</sequence>